<accession>B6TFR3</accession>
<protein>
    <submittedName>
        <fullName evidence="1">Uncharacterized protein</fullName>
    </submittedName>
</protein>
<name>B6TFR3_MAIZE</name>
<dbReference type="AlphaFoldDB" id="B6TFR3"/>
<reference evidence="1" key="1">
    <citation type="journal article" date="2009" name="Plant Mol. Biol.">
        <title>Insights into corn genes derived from large-scale cDNA sequencing.</title>
        <authorList>
            <person name="Alexandrov N.N."/>
            <person name="Brover V.V."/>
            <person name="Freidin S."/>
            <person name="Troukhan M.E."/>
            <person name="Tatarinova T.V."/>
            <person name="Zhang H."/>
            <person name="Swaller T.J."/>
            <person name="Lu Y.P."/>
            <person name="Bouck J."/>
            <person name="Flavell R.B."/>
            <person name="Feldmann K.A."/>
        </authorList>
    </citation>
    <scope>NUCLEOTIDE SEQUENCE</scope>
</reference>
<sequence>MPRVLIIIGALESDQERIERSRRRVWKPFVASASGGALGVAVISHRRESSGR</sequence>
<organism evidence="1">
    <name type="scientific">Zea mays</name>
    <name type="common">Maize</name>
    <dbReference type="NCBI Taxonomy" id="4577"/>
    <lineage>
        <taxon>Eukaryota</taxon>
        <taxon>Viridiplantae</taxon>
        <taxon>Streptophyta</taxon>
        <taxon>Embryophyta</taxon>
        <taxon>Tracheophyta</taxon>
        <taxon>Spermatophyta</taxon>
        <taxon>Magnoliopsida</taxon>
        <taxon>Liliopsida</taxon>
        <taxon>Poales</taxon>
        <taxon>Poaceae</taxon>
        <taxon>PACMAD clade</taxon>
        <taxon>Panicoideae</taxon>
        <taxon>Andropogonodae</taxon>
        <taxon>Andropogoneae</taxon>
        <taxon>Tripsacinae</taxon>
        <taxon>Zea</taxon>
    </lineage>
</organism>
<dbReference type="EMBL" id="EU963828">
    <property type="protein sequence ID" value="ACG35946.1"/>
    <property type="molecule type" value="mRNA"/>
</dbReference>
<dbReference type="HOGENOM" id="CLU_3090181_0_0_1"/>
<proteinExistence type="evidence at transcript level"/>
<evidence type="ECO:0000313" key="1">
    <source>
        <dbReference type="EMBL" id="ACG35946.1"/>
    </source>
</evidence>